<evidence type="ECO:0000313" key="1">
    <source>
        <dbReference type="EMBL" id="SFS94034.1"/>
    </source>
</evidence>
<proteinExistence type="predicted"/>
<dbReference type="AlphaFoldDB" id="A0A1I6TY13"/>
<keyword evidence="2" id="KW-1185">Reference proteome</keyword>
<dbReference type="EMBL" id="FPAA01000012">
    <property type="protein sequence ID" value="SFS94034.1"/>
    <property type="molecule type" value="Genomic_DNA"/>
</dbReference>
<gene>
    <name evidence="1" type="ORF">SAMN05444972_1122</name>
</gene>
<reference evidence="2" key="1">
    <citation type="submission" date="2016-10" db="EMBL/GenBank/DDBJ databases">
        <authorList>
            <person name="Varghese N."/>
            <person name="Submissions S."/>
        </authorList>
    </citation>
    <scope>NUCLEOTIDE SEQUENCE [LARGE SCALE GENOMIC DNA]</scope>
    <source>
        <strain evidence="2">DSM 45789</strain>
    </source>
</reference>
<organism evidence="1 2">
    <name type="scientific">Marininema halotolerans</name>
    <dbReference type="NCBI Taxonomy" id="1155944"/>
    <lineage>
        <taxon>Bacteria</taxon>
        <taxon>Bacillati</taxon>
        <taxon>Bacillota</taxon>
        <taxon>Bacilli</taxon>
        <taxon>Bacillales</taxon>
        <taxon>Thermoactinomycetaceae</taxon>
        <taxon>Marininema</taxon>
    </lineage>
</organism>
<dbReference type="RefSeq" id="WP_091838530.1">
    <property type="nucleotide sequence ID" value="NZ_FPAA01000012.1"/>
</dbReference>
<name>A0A1I6TY13_9BACL</name>
<sequence>MQTPSKLCRNSNKIITLKPNQDKKIFSIPIKIRKKSNKQKVQILFNVQDILTTLNPTIGTSRLLKFTLFRNGVPLTRVSRNIIFEGPFLDFGGDSITSTLFWCDKKPRKGINHYSVVASLRSGSNIKTQLASRSIIIDVFQ</sequence>
<evidence type="ECO:0000313" key="2">
    <source>
        <dbReference type="Proteomes" id="UP000198660"/>
    </source>
</evidence>
<dbReference type="Proteomes" id="UP000198660">
    <property type="component" value="Unassembled WGS sequence"/>
</dbReference>
<protein>
    <submittedName>
        <fullName evidence="1">Uncharacterized protein</fullName>
    </submittedName>
</protein>
<accession>A0A1I6TY13</accession>